<proteinExistence type="inferred from homology"/>
<keyword evidence="2 10" id="KW-0808">Transferase</keyword>
<feature type="binding site" evidence="10">
    <location>
        <position position="8"/>
    </location>
    <ligand>
        <name>Mg(2+)</name>
        <dbReference type="ChEBI" id="CHEBI:18420"/>
    </ligand>
</feature>
<evidence type="ECO:0000256" key="5">
    <source>
        <dbReference type="ARBA" id="ARBA00022842"/>
    </source>
</evidence>
<dbReference type="SUPFAM" id="SSF56214">
    <property type="entry name" value="4'-phosphopantetheinyl transferase"/>
    <property type="match status" value="1"/>
</dbReference>
<evidence type="ECO:0000259" key="11">
    <source>
        <dbReference type="Pfam" id="PF01648"/>
    </source>
</evidence>
<comment type="function">
    <text evidence="10">Transfers the 4'-phosphopantetheine moiety from coenzyme A to a Ser of acyl-carrier-protein.</text>
</comment>
<feature type="binding site" evidence="10">
    <location>
        <position position="60"/>
    </location>
    <ligand>
        <name>Mg(2+)</name>
        <dbReference type="ChEBI" id="CHEBI:18420"/>
    </ligand>
</feature>
<keyword evidence="1 10" id="KW-0444">Lipid biosynthesis</keyword>
<keyword evidence="13" id="KW-1185">Reference proteome</keyword>
<evidence type="ECO:0000256" key="4">
    <source>
        <dbReference type="ARBA" id="ARBA00022832"/>
    </source>
</evidence>
<organism evidence="12 13">
    <name type="scientific">Desulfuribacillus alkaliarsenatis</name>
    <dbReference type="NCBI Taxonomy" id="766136"/>
    <lineage>
        <taxon>Bacteria</taxon>
        <taxon>Bacillati</taxon>
        <taxon>Bacillota</taxon>
        <taxon>Desulfuribacillia</taxon>
        <taxon>Desulfuribacillales</taxon>
        <taxon>Desulfuribacillaceae</taxon>
        <taxon>Desulfuribacillus</taxon>
    </lineage>
</organism>
<dbReference type="FunFam" id="3.90.470.20:FF:000001">
    <property type="entry name" value="Holo-[acyl-carrier-protein] synthase"/>
    <property type="match status" value="1"/>
</dbReference>
<evidence type="ECO:0000256" key="2">
    <source>
        <dbReference type="ARBA" id="ARBA00022679"/>
    </source>
</evidence>
<accession>A0A1E5FZ69</accession>
<dbReference type="GO" id="GO:0008897">
    <property type="term" value="F:holo-[acyl-carrier-protein] synthase activity"/>
    <property type="evidence" value="ECO:0007669"/>
    <property type="project" value="UniProtKB-UniRule"/>
</dbReference>
<dbReference type="Gene3D" id="3.90.470.20">
    <property type="entry name" value="4'-phosphopantetheinyl transferase domain"/>
    <property type="match status" value="1"/>
</dbReference>
<feature type="domain" description="4'-phosphopantetheinyl transferase" evidence="11">
    <location>
        <begin position="4"/>
        <end position="121"/>
    </location>
</feature>
<name>A0A1E5FZ69_9FIRM</name>
<evidence type="ECO:0000256" key="10">
    <source>
        <dbReference type="HAMAP-Rule" id="MF_00101"/>
    </source>
</evidence>
<sequence length="130" mass="14292">MILGIGLDIVELERIKKALDKNHDAFSKRILTTSELVEWQEISNEGRKVEFLAGRFAVKEAAAKAFGTGIGEVSFQDVCVFKDAKGKPGIHLTGNAKKMAAEMAVEQTWVSITHSSTYAIAQVILEKIRT</sequence>
<evidence type="ECO:0000256" key="3">
    <source>
        <dbReference type="ARBA" id="ARBA00022723"/>
    </source>
</evidence>
<protein>
    <recommendedName>
        <fullName evidence="10">Holo-[acyl-carrier-protein] synthase</fullName>
        <shortName evidence="10">Holo-ACP synthase</shortName>
        <ecNumber evidence="10">2.7.8.7</ecNumber>
    </recommendedName>
    <alternativeName>
        <fullName evidence="10">4'-phosphopantetheinyl transferase AcpS</fullName>
    </alternativeName>
</protein>
<keyword evidence="10" id="KW-0963">Cytoplasm</keyword>
<evidence type="ECO:0000256" key="9">
    <source>
        <dbReference type="ARBA" id="ARBA00054726"/>
    </source>
</evidence>
<comment type="similarity">
    <text evidence="10">Belongs to the P-Pant transferase superfamily. AcpS family.</text>
</comment>
<gene>
    <name evidence="10" type="primary">acpS</name>
    <name evidence="12" type="ORF">BHF68_10795</name>
</gene>
<evidence type="ECO:0000256" key="6">
    <source>
        <dbReference type="ARBA" id="ARBA00023098"/>
    </source>
</evidence>
<dbReference type="InterPro" id="IPR008278">
    <property type="entry name" value="4-PPantetheinyl_Trfase_dom"/>
</dbReference>
<dbReference type="GO" id="GO:0000287">
    <property type="term" value="F:magnesium ion binding"/>
    <property type="evidence" value="ECO:0007669"/>
    <property type="project" value="UniProtKB-UniRule"/>
</dbReference>
<comment type="subcellular location">
    <subcellularLocation>
        <location evidence="10">Cytoplasm</location>
    </subcellularLocation>
</comment>
<dbReference type="Proteomes" id="UP000094296">
    <property type="component" value="Unassembled WGS sequence"/>
</dbReference>
<dbReference type="InterPro" id="IPR002582">
    <property type="entry name" value="ACPS"/>
</dbReference>
<comment type="function">
    <text evidence="9">Transfers the 4'-phosphopantetheine moiety from coenzyme A to the 'Ser-36' of acyl-carrier-protein.</text>
</comment>
<dbReference type="NCBIfam" id="TIGR00516">
    <property type="entry name" value="acpS"/>
    <property type="match status" value="1"/>
</dbReference>
<reference evidence="12 13" key="1">
    <citation type="submission" date="2016-09" db="EMBL/GenBank/DDBJ databases">
        <title>Draft genome sequence for the type strain of Desulfuribacillus alkaliarsenatis AHT28, an obligately anaerobic, sulfidogenic bacterium isolated from Russian soda lake sediments.</title>
        <authorList>
            <person name="Abin C.A."/>
            <person name="Hollibaugh J.T."/>
        </authorList>
    </citation>
    <scope>NUCLEOTIDE SEQUENCE [LARGE SCALE GENOMIC DNA]</scope>
    <source>
        <strain evidence="12 13">AHT28</strain>
    </source>
</reference>
<dbReference type="OrthoDB" id="517356at2"/>
<evidence type="ECO:0000313" key="12">
    <source>
        <dbReference type="EMBL" id="OEF95874.1"/>
    </source>
</evidence>
<comment type="cofactor">
    <cofactor evidence="10">
        <name>Mg(2+)</name>
        <dbReference type="ChEBI" id="CHEBI:18420"/>
    </cofactor>
</comment>
<dbReference type="HAMAP" id="MF_00101">
    <property type="entry name" value="AcpS"/>
    <property type="match status" value="1"/>
</dbReference>
<dbReference type="InterPro" id="IPR004568">
    <property type="entry name" value="Ppantetheine-prot_Trfase_dom"/>
</dbReference>
<comment type="catalytic activity">
    <reaction evidence="8 10">
        <text>apo-[ACP] + CoA = holo-[ACP] + adenosine 3',5'-bisphosphate + H(+)</text>
        <dbReference type="Rhea" id="RHEA:12068"/>
        <dbReference type="Rhea" id="RHEA-COMP:9685"/>
        <dbReference type="Rhea" id="RHEA-COMP:9690"/>
        <dbReference type="ChEBI" id="CHEBI:15378"/>
        <dbReference type="ChEBI" id="CHEBI:29999"/>
        <dbReference type="ChEBI" id="CHEBI:57287"/>
        <dbReference type="ChEBI" id="CHEBI:58343"/>
        <dbReference type="ChEBI" id="CHEBI:64479"/>
        <dbReference type="EC" id="2.7.8.7"/>
    </reaction>
</comment>
<dbReference type="AlphaFoldDB" id="A0A1E5FZ69"/>
<evidence type="ECO:0000256" key="8">
    <source>
        <dbReference type="ARBA" id="ARBA00050875"/>
    </source>
</evidence>
<keyword evidence="3 10" id="KW-0479">Metal-binding</keyword>
<evidence type="ECO:0000313" key="13">
    <source>
        <dbReference type="Proteomes" id="UP000094296"/>
    </source>
</evidence>
<comment type="caution">
    <text evidence="12">The sequence shown here is derived from an EMBL/GenBank/DDBJ whole genome shotgun (WGS) entry which is preliminary data.</text>
</comment>
<dbReference type="STRING" id="766136.BHF68_10795"/>
<dbReference type="EC" id="2.7.8.7" evidence="10"/>
<dbReference type="Pfam" id="PF01648">
    <property type="entry name" value="ACPS"/>
    <property type="match status" value="1"/>
</dbReference>
<dbReference type="NCBIfam" id="TIGR00556">
    <property type="entry name" value="pantethn_trn"/>
    <property type="match status" value="1"/>
</dbReference>
<dbReference type="GO" id="GO:0006633">
    <property type="term" value="P:fatty acid biosynthetic process"/>
    <property type="evidence" value="ECO:0007669"/>
    <property type="project" value="UniProtKB-UniRule"/>
</dbReference>
<evidence type="ECO:0000256" key="7">
    <source>
        <dbReference type="ARBA" id="ARBA00023160"/>
    </source>
</evidence>
<keyword evidence="4 10" id="KW-0276">Fatty acid metabolism</keyword>
<evidence type="ECO:0000256" key="1">
    <source>
        <dbReference type="ARBA" id="ARBA00022516"/>
    </source>
</evidence>
<keyword evidence="5 10" id="KW-0460">Magnesium</keyword>
<keyword evidence="7 10" id="KW-0275">Fatty acid biosynthesis</keyword>
<keyword evidence="6 10" id="KW-0443">Lipid metabolism</keyword>
<dbReference type="GO" id="GO:0005737">
    <property type="term" value="C:cytoplasm"/>
    <property type="evidence" value="ECO:0007669"/>
    <property type="project" value="UniProtKB-SubCell"/>
</dbReference>
<dbReference type="InterPro" id="IPR037143">
    <property type="entry name" value="4-PPantetheinyl_Trfase_dom_sf"/>
</dbReference>
<dbReference type="EMBL" id="MIJE01000034">
    <property type="protein sequence ID" value="OEF95874.1"/>
    <property type="molecule type" value="Genomic_DNA"/>
</dbReference>